<dbReference type="EMBL" id="MAXA01000180">
    <property type="protein sequence ID" value="OHV30306.1"/>
    <property type="molecule type" value="Genomic_DNA"/>
</dbReference>
<proteinExistence type="predicted"/>
<gene>
    <name evidence="1" type="ORF">BBK14_16715</name>
</gene>
<name>A0A1S1Q9Q0_9ACTN</name>
<protein>
    <submittedName>
        <fullName evidence="1">Uncharacterized protein</fullName>
    </submittedName>
</protein>
<sequence>MAAPGFGVNAVDVGGAPMLLTVTSGGDVIHLARAADSASSGRGAAHDFYFDPSRPWLSPTAAHYAWEELLAPRWAETTLCGKVWAVMVGGEGGPLREDGEVAFAPTCRRCLALIDRFYPTPHADQRFSLVAQLAADVVCEQGFAEVRGVPGDQQTELRKRIRKLVRARTGYGTKTFCRETTIYAECRDIYDQHASAHARVAAEALSEFLTADGEAPSGRPADWVVSWEAWDVD</sequence>
<reference evidence="2" key="1">
    <citation type="submission" date="2016-07" db="EMBL/GenBank/DDBJ databases">
        <title>Frankia sp. NRRL B-16219 Genome sequencing.</title>
        <authorList>
            <person name="Ghodhbane-Gtari F."/>
            <person name="Swanson E."/>
            <person name="Gueddou A."/>
            <person name="Louati M."/>
            <person name="Nouioui I."/>
            <person name="Hezbri K."/>
            <person name="Abebe-Akele F."/>
            <person name="Simpson S."/>
            <person name="Morris K."/>
            <person name="Thomas K."/>
            <person name="Gtari M."/>
            <person name="Tisa L.S."/>
        </authorList>
    </citation>
    <scope>NUCLEOTIDE SEQUENCE [LARGE SCALE GENOMIC DNA]</scope>
    <source>
        <strain evidence="2">NRRL B-16219</strain>
    </source>
</reference>
<comment type="caution">
    <text evidence="1">The sequence shown here is derived from an EMBL/GenBank/DDBJ whole genome shotgun (WGS) entry which is preliminary data.</text>
</comment>
<dbReference type="Proteomes" id="UP000179769">
    <property type="component" value="Unassembled WGS sequence"/>
</dbReference>
<dbReference type="RefSeq" id="WP_071062999.1">
    <property type="nucleotide sequence ID" value="NZ_MAXA01000180.1"/>
</dbReference>
<organism evidence="1 2">
    <name type="scientific">Parafrankia soli</name>
    <dbReference type="NCBI Taxonomy" id="2599596"/>
    <lineage>
        <taxon>Bacteria</taxon>
        <taxon>Bacillati</taxon>
        <taxon>Actinomycetota</taxon>
        <taxon>Actinomycetes</taxon>
        <taxon>Frankiales</taxon>
        <taxon>Frankiaceae</taxon>
        <taxon>Parafrankia</taxon>
    </lineage>
</organism>
<keyword evidence="2" id="KW-1185">Reference proteome</keyword>
<evidence type="ECO:0000313" key="1">
    <source>
        <dbReference type="EMBL" id="OHV30306.1"/>
    </source>
</evidence>
<dbReference type="OrthoDB" id="5190693at2"/>
<dbReference type="AlphaFoldDB" id="A0A1S1Q9Q0"/>
<evidence type="ECO:0000313" key="2">
    <source>
        <dbReference type="Proteomes" id="UP000179769"/>
    </source>
</evidence>
<accession>A0A1S1Q9Q0</accession>